<proteinExistence type="predicted"/>
<name>A0AAU8B391_9CAUD</name>
<keyword evidence="4" id="KW-0231">Viral genome packaging</keyword>
<reference evidence="6" key="1">
    <citation type="submission" date="2024-03" db="EMBL/GenBank/DDBJ databases">
        <title>Diverse circular DNA viruses in blood, oral, and fecal samples of captive lemurs.</title>
        <authorList>
            <person name="Paietta E.N."/>
            <person name="Kraberger S."/>
            <person name="Lund M.C."/>
            <person name="Custer J.M."/>
            <person name="Vargas K.M."/>
            <person name="Ehmke E.E."/>
            <person name="Yoder A.D."/>
            <person name="Varsani A."/>
        </authorList>
    </citation>
    <scope>NUCLEOTIDE SEQUENCE</scope>
    <source>
        <strain evidence="6">Duke_26_2</strain>
    </source>
</reference>
<dbReference type="InterPro" id="IPR052380">
    <property type="entry name" value="Viral_DNA_packaging_terminase"/>
</dbReference>
<dbReference type="Pfam" id="PF17289">
    <property type="entry name" value="Terminase_6C"/>
    <property type="match status" value="1"/>
</dbReference>
<dbReference type="Gene3D" id="3.40.50.300">
    <property type="entry name" value="P-loop containing nucleotide triphosphate hydrolases"/>
    <property type="match status" value="1"/>
</dbReference>
<evidence type="ECO:0000256" key="2">
    <source>
        <dbReference type="ARBA" id="ARBA00022741"/>
    </source>
</evidence>
<feature type="domain" description="Terminase large subunit gp17-like C-terminal" evidence="5">
    <location>
        <begin position="252"/>
        <end position="389"/>
    </location>
</feature>
<protein>
    <submittedName>
        <fullName evidence="6">Terminase</fullName>
    </submittedName>
</protein>
<evidence type="ECO:0000259" key="5">
    <source>
        <dbReference type="Pfam" id="PF17289"/>
    </source>
</evidence>
<keyword evidence="2" id="KW-0547">Nucleotide-binding</keyword>
<evidence type="ECO:0000256" key="4">
    <source>
        <dbReference type="ARBA" id="ARBA00023219"/>
    </source>
</evidence>
<evidence type="ECO:0000313" key="6">
    <source>
        <dbReference type="EMBL" id="XCD06768.1"/>
    </source>
</evidence>
<accession>A0AAU8B391</accession>
<sequence length="417" mass="48325">MYKLTEKQREVIKCYRDESPNITLLSGAKRAGKTFVADLIYLDHIRKFKKKQFILGGNTHASIWRNVLEDWQEILGVTFKEHKDNSIDVFGNKVYLFGGSDSKSYETVRGFTSYGAFLNEATTLNERFVKECITRCSGAGAKIFMDTNPENPMHYVKTDYFDKSPQYLQDGRLNIISFDFKLSDNTSLNPDYVKSIMASTPKGIFWDRDIEGKWVNAEGVVYKDFNASKHIIFYKDLPQINGKLDMVKIWGGIDWGYKHKGSICILGMDKDNKIYVLEEYTKDLLLIDAWVLKAKELIKKYGNITFYADSARPEHVMRFRKEGIKCLNANKSVKAGIETVSKLLVQDRLLLVKEHVMDMPKEFGLYVWDNDDEPLKTNDDALDALRYAIYSDYIKNPDVYFPLLTPKKKNFIPQYYR</sequence>
<dbReference type="Pfam" id="PF03237">
    <property type="entry name" value="Terminase_6N"/>
    <property type="match status" value="1"/>
</dbReference>
<dbReference type="Gene3D" id="3.30.420.280">
    <property type="match status" value="1"/>
</dbReference>
<dbReference type="NCBIfam" id="TIGR01547">
    <property type="entry name" value="phage_term_2"/>
    <property type="match status" value="1"/>
</dbReference>
<dbReference type="PANTHER" id="PTHR39184">
    <property type="match status" value="1"/>
</dbReference>
<evidence type="ECO:0000256" key="3">
    <source>
        <dbReference type="ARBA" id="ARBA00022840"/>
    </source>
</evidence>
<dbReference type="EMBL" id="PP511706">
    <property type="protein sequence ID" value="XCD06768.1"/>
    <property type="molecule type" value="Genomic_DNA"/>
</dbReference>
<dbReference type="PANTHER" id="PTHR39184:SF1">
    <property type="entry name" value="PBSX PHAGE TERMINASE LARGE SUBUNIT"/>
    <property type="match status" value="1"/>
</dbReference>
<evidence type="ECO:0000256" key="1">
    <source>
        <dbReference type="ARBA" id="ARBA00022612"/>
    </source>
</evidence>
<dbReference type="InterPro" id="IPR035421">
    <property type="entry name" value="Terminase_6C"/>
</dbReference>
<keyword evidence="3" id="KW-0067">ATP-binding</keyword>
<dbReference type="InterPro" id="IPR006437">
    <property type="entry name" value="Phage_terminase_lsu"/>
</dbReference>
<organism evidence="6">
    <name type="scientific">Dulem virus 30</name>
    <dbReference type="NCBI Taxonomy" id="3145748"/>
    <lineage>
        <taxon>Viruses</taxon>
        <taxon>Duplodnaviria</taxon>
        <taxon>Heunggongvirae</taxon>
        <taxon>Uroviricota</taxon>
        <taxon>Caudoviricetes</taxon>
    </lineage>
</organism>
<dbReference type="InterPro" id="IPR027417">
    <property type="entry name" value="P-loop_NTPase"/>
</dbReference>
<keyword evidence="1" id="KW-1188">Viral release from host cell</keyword>
<dbReference type="GO" id="GO:0005524">
    <property type="term" value="F:ATP binding"/>
    <property type="evidence" value="ECO:0007669"/>
    <property type="project" value="UniProtKB-KW"/>
</dbReference>